<sequence>MQLVRRRNEHEPPEHPLRHAGGRLGCHGRGPRRELERETLHGRRAFTDEREAWLTSFRWLHRYDTVRRHSRLEQQSPINYEINIRTTPATPASAA</sequence>
<reference evidence="2 3" key="1">
    <citation type="submission" date="2022-06" db="EMBL/GenBank/DDBJ databases">
        <title>New Species of the Genus Actinoplanes, ActinopZanes ferrugineus.</title>
        <authorList>
            <person name="Ding P."/>
        </authorList>
    </citation>
    <scope>NUCLEOTIDE SEQUENCE [LARGE SCALE GENOMIC DNA]</scope>
    <source>
        <strain evidence="2 3">TRM88003</strain>
    </source>
</reference>
<accession>A0ABT1DHF4</accession>
<evidence type="ECO:0000313" key="2">
    <source>
        <dbReference type="EMBL" id="MCO8269923.1"/>
    </source>
</evidence>
<feature type="compositionally biased region" description="Basic and acidic residues" evidence="1">
    <location>
        <begin position="1"/>
        <end position="17"/>
    </location>
</feature>
<evidence type="ECO:0000313" key="3">
    <source>
        <dbReference type="Proteomes" id="UP001523369"/>
    </source>
</evidence>
<gene>
    <name evidence="2" type="ORF">M1L60_04870</name>
</gene>
<feature type="region of interest" description="Disordered" evidence="1">
    <location>
        <begin position="1"/>
        <end position="35"/>
    </location>
</feature>
<evidence type="ECO:0000256" key="1">
    <source>
        <dbReference type="SAM" id="MobiDB-lite"/>
    </source>
</evidence>
<comment type="caution">
    <text evidence="2">The sequence shown here is derived from an EMBL/GenBank/DDBJ whole genome shotgun (WGS) entry which is preliminary data.</text>
</comment>
<proteinExistence type="predicted"/>
<dbReference type="RefSeq" id="WP_253236060.1">
    <property type="nucleotide sequence ID" value="NZ_JAMYJR010000003.1"/>
</dbReference>
<dbReference type="Proteomes" id="UP001523369">
    <property type="component" value="Unassembled WGS sequence"/>
</dbReference>
<name>A0ABT1DHF4_9ACTN</name>
<protein>
    <recommendedName>
        <fullName evidence="4">Transposase</fullName>
    </recommendedName>
</protein>
<keyword evidence="3" id="KW-1185">Reference proteome</keyword>
<evidence type="ECO:0008006" key="4">
    <source>
        <dbReference type="Google" id="ProtNLM"/>
    </source>
</evidence>
<dbReference type="EMBL" id="JAMYJR010000003">
    <property type="protein sequence ID" value="MCO8269923.1"/>
    <property type="molecule type" value="Genomic_DNA"/>
</dbReference>
<organism evidence="2 3">
    <name type="scientific">Paractinoplanes aksuensis</name>
    <dbReference type="NCBI Taxonomy" id="2939490"/>
    <lineage>
        <taxon>Bacteria</taxon>
        <taxon>Bacillati</taxon>
        <taxon>Actinomycetota</taxon>
        <taxon>Actinomycetes</taxon>
        <taxon>Micromonosporales</taxon>
        <taxon>Micromonosporaceae</taxon>
        <taxon>Paractinoplanes</taxon>
    </lineage>
</organism>